<sequence length="59" mass="6141">MLKKWIVVLIPVAVLGLSGCASTSDTDADSVASNSAAKKTTKECTKVRATGSNISRCKK</sequence>
<organism evidence="2 3">
    <name type="scientific">Shewanella colwelliana</name>
    <name type="common">Alteromonas colwelliana</name>
    <dbReference type="NCBI Taxonomy" id="23"/>
    <lineage>
        <taxon>Bacteria</taxon>
        <taxon>Pseudomonadati</taxon>
        <taxon>Pseudomonadota</taxon>
        <taxon>Gammaproteobacteria</taxon>
        <taxon>Alteromonadales</taxon>
        <taxon>Shewanellaceae</taxon>
        <taxon>Shewanella</taxon>
    </lineage>
</organism>
<evidence type="ECO:0000313" key="2">
    <source>
        <dbReference type="EMBL" id="OEG73809.1"/>
    </source>
</evidence>
<gene>
    <name evidence="2" type="ORF">BEL05_15270</name>
</gene>
<accession>A0A1E5ITA1</accession>
<dbReference type="RefSeq" id="WP_081730639.1">
    <property type="nucleotide sequence ID" value="NZ_BPEU01000006.1"/>
</dbReference>
<feature type="chain" id="PRO_5009179091" description="Lipoprotein" evidence="1">
    <location>
        <begin position="24"/>
        <end position="59"/>
    </location>
</feature>
<evidence type="ECO:0008006" key="4">
    <source>
        <dbReference type="Google" id="ProtNLM"/>
    </source>
</evidence>
<comment type="caution">
    <text evidence="2">The sequence shown here is derived from an EMBL/GenBank/DDBJ whole genome shotgun (WGS) entry which is preliminary data.</text>
</comment>
<reference evidence="2 3" key="1">
    <citation type="submission" date="2016-07" db="EMBL/GenBank/DDBJ databases">
        <title>Whole-genome of two Shewanella species isolated from a digestive organ of sea cucumber Apostichopus japonicus Selenka 1867.</title>
        <authorList>
            <person name="Hong H.-H."/>
            <person name="Choi H."/>
            <person name="Cheon S."/>
            <person name="Oh J.-S."/>
            <person name="Lee H.-G."/>
            <person name="Park C."/>
        </authorList>
    </citation>
    <scope>NUCLEOTIDE SEQUENCE [LARGE SCALE GENOMIC DNA]</scope>
    <source>
        <strain evidence="2 3">CSB03KR</strain>
    </source>
</reference>
<dbReference type="AlphaFoldDB" id="A0A1E5ITA1"/>
<dbReference type="Proteomes" id="UP000095230">
    <property type="component" value="Unassembled WGS sequence"/>
</dbReference>
<proteinExistence type="predicted"/>
<name>A0A1E5ITA1_SHECO</name>
<dbReference type="EMBL" id="MCBT01000033">
    <property type="protein sequence ID" value="OEG73809.1"/>
    <property type="molecule type" value="Genomic_DNA"/>
</dbReference>
<feature type="signal peptide" evidence="1">
    <location>
        <begin position="1"/>
        <end position="23"/>
    </location>
</feature>
<keyword evidence="1" id="KW-0732">Signal</keyword>
<evidence type="ECO:0000313" key="3">
    <source>
        <dbReference type="Proteomes" id="UP000095230"/>
    </source>
</evidence>
<protein>
    <recommendedName>
        <fullName evidence="4">Lipoprotein</fullName>
    </recommendedName>
</protein>
<evidence type="ECO:0000256" key="1">
    <source>
        <dbReference type="SAM" id="SignalP"/>
    </source>
</evidence>
<dbReference type="PROSITE" id="PS51257">
    <property type="entry name" value="PROKAR_LIPOPROTEIN"/>
    <property type="match status" value="1"/>
</dbReference>